<feature type="compositionally biased region" description="Basic and acidic residues" evidence="1">
    <location>
        <begin position="53"/>
        <end position="63"/>
    </location>
</feature>
<feature type="compositionally biased region" description="Basic residues" evidence="1">
    <location>
        <begin position="200"/>
        <end position="221"/>
    </location>
</feature>
<accession>A0AAE0U616</accession>
<evidence type="ECO:0000313" key="2">
    <source>
        <dbReference type="EMBL" id="KAK3391719.1"/>
    </source>
</evidence>
<feature type="compositionally biased region" description="Acidic residues" evidence="1">
    <location>
        <begin position="149"/>
        <end position="159"/>
    </location>
</feature>
<sequence length="236" mass="25411">MDPESSPEQSPERYRSTGQELSRQQKVELYNSVSSLFHKVYINLPVDQQEMVDRMGEESRKASEASQARKARKARKAAADVEAISQVVNQFKGREGAERRNLKELMKTTQQKTGLEPGIPLRIEFVDDYTDDETVGADDGDKENVAPPGDEEAGEDGQDGVEMKEASGVDVWESNGGGGTRGGRGGNRGGGNRGGGNRGHGNRGRGTWHRGNRGSRGRGGRGRGTGGRGRGGEIGQ</sequence>
<feature type="region of interest" description="Disordered" evidence="1">
    <location>
        <begin position="53"/>
        <end position="73"/>
    </location>
</feature>
<feature type="compositionally biased region" description="Acidic residues" evidence="1">
    <location>
        <begin position="126"/>
        <end position="141"/>
    </location>
</feature>
<proteinExistence type="predicted"/>
<keyword evidence="3" id="KW-1185">Reference proteome</keyword>
<feature type="region of interest" description="Disordered" evidence="1">
    <location>
        <begin position="1"/>
        <end position="22"/>
    </location>
</feature>
<dbReference type="Proteomes" id="UP001281003">
    <property type="component" value="Unassembled WGS sequence"/>
</dbReference>
<feature type="compositionally biased region" description="Gly residues" evidence="1">
    <location>
        <begin position="175"/>
        <end position="199"/>
    </location>
</feature>
<reference evidence="2" key="2">
    <citation type="submission" date="2023-07" db="EMBL/GenBank/DDBJ databases">
        <authorList>
            <consortium name="Lawrence Berkeley National Laboratory"/>
            <person name="Haridas S."/>
            <person name="Hensen N."/>
            <person name="Bonometti L."/>
            <person name="Westerberg I."/>
            <person name="Brannstrom I.O."/>
            <person name="Guillou S."/>
            <person name="Cros-Aarteil S."/>
            <person name="Calhoun S."/>
            <person name="Kuo A."/>
            <person name="Mondo S."/>
            <person name="Pangilinan J."/>
            <person name="Riley R."/>
            <person name="LaButti K."/>
            <person name="Andreopoulos B."/>
            <person name="Lipzen A."/>
            <person name="Chen C."/>
            <person name="Yanf M."/>
            <person name="Daum C."/>
            <person name="Ng V."/>
            <person name="Clum A."/>
            <person name="Steindorff A."/>
            <person name="Ohm R."/>
            <person name="Martin F."/>
            <person name="Silar P."/>
            <person name="Natvig D."/>
            <person name="Lalanne C."/>
            <person name="Gautier V."/>
            <person name="Ament-velasquez S.L."/>
            <person name="Kruys A."/>
            <person name="Hutchinson M.I."/>
            <person name="Powell A.J."/>
            <person name="Barry K."/>
            <person name="Miller A.N."/>
            <person name="Grigoriev I.V."/>
            <person name="Debuchy R."/>
            <person name="Gladieux P."/>
            <person name="Thoren M.H."/>
            <person name="Johannesson H."/>
        </authorList>
    </citation>
    <scope>NUCLEOTIDE SEQUENCE</scope>
    <source>
        <strain evidence="2">FGSC 1904</strain>
    </source>
</reference>
<feature type="compositionally biased region" description="Gly residues" evidence="1">
    <location>
        <begin position="222"/>
        <end position="236"/>
    </location>
</feature>
<reference evidence="2" key="1">
    <citation type="journal article" date="2023" name="Mol. Phylogenet. Evol.">
        <title>Genome-scale phylogeny and comparative genomics of the fungal order Sordariales.</title>
        <authorList>
            <person name="Hensen N."/>
            <person name="Bonometti L."/>
            <person name="Westerberg I."/>
            <person name="Brannstrom I.O."/>
            <person name="Guillou S."/>
            <person name="Cros-Aarteil S."/>
            <person name="Calhoun S."/>
            <person name="Haridas S."/>
            <person name="Kuo A."/>
            <person name="Mondo S."/>
            <person name="Pangilinan J."/>
            <person name="Riley R."/>
            <person name="LaButti K."/>
            <person name="Andreopoulos B."/>
            <person name="Lipzen A."/>
            <person name="Chen C."/>
            <person name="Yan M."/>
            <person name="Daum C."/>
            <person name="Ng V."/>
            <person name="Clum A."/>
            <person name="Steindorff A."/>
            <person name="Ohm R.A."/>
            <person name="Martin F."/>
            <person name="Silar P."/>
            <person name="Natvig D.O."/>
            <person name="Lalanne C."/>
            <person name="Gautier V."/>
            <person name="Ament-Velasquez S.L."/>
            <person name="Kruys A."/>
            <person name="Hutchinson M.I."/>
            <person name="Powell A.J."/>
            <person name="Barry K."/>
            <person name="Miller A.N."/>
            <person name="Grigoriev I.V."/>
            <person name="Debuchy R."/>
            <person name="Gladieux P."/>
            <person name="Hiltunen Thoren M."/>
            <person name="Johannesson H."/>
        </authorList>
    </citation>
    <scope>NUCLEOTIDE SEQUENCE</scope>
    <source>
        <strain evidence="2">FGSC 1904</strain>
    </source>
</reference>
<comment type="caution">
    <text evidence="2">The sequence shown here is derived from an EMBL/GenBank/DDBJ whole genome shotgun (WGS) entry which is preliminary data.</text>
</comment>
<gene>
    <name evidence="2" type="ORF">B0T20DRAFT_482866</name>
</gene>
<feature type="region of interest" description="Disordered" evidence="1">
    <location>
        <begin position="126"/>
        <end position="236"/>
    </location>
</feature>
<evidence type="ECO:0000256" key="1">
    <source>
        <dbReference type="SAM" id="MobiDB-lite"/>
    </source>
</evidence>
<name>A0AAE0U616_SORBR</name>
<dbReference type="EMBL" id="JAUTDP010000012">
    <property type="protein sequence ID" value="KAK3391719.1"/>
    <property type="molecule type" value="Genomic_DNA"/>
</dbReference>
<protein>
    <submittedName>
        <fullName evidence="2">Uncharacterized protein</fullName>
    </submittedName>
</protein>
<organism evidence="2 3">
    <name type="scientific">Sordaria brevicollis</name>
    <dbReference type="NCBI Taxonomy" id="83679"/>
    <lineage>
        <taxon>Eukaryota</taxon>
        <taxon>Fungi</taxon>
        <taxon>Dikarya</taxon>
        <taxon>Ascomycota</taxon>
        <taxon>Pezizomycotina</taxon>
        <taxon>Sordariomycetes</taxon>
        <taxon>Sordariomycetidae</taxon>
        <taxon>Sordariales</taxon>
        <taxon>Sordariaceae</taxon>
        <taxon>Sordaria</taxon>
    </lineage>
</organism>
<dbReference type="AlphaFoldDB" id="A0AAE0U616"/>
<evidence type="ECO:0000313" key="3">
    <source>
        <dbReference type="Proteomes" id="UP001281003"/>
    </source>
</evidence>